<keyword evidence="1 2" id="KW-0732">Signal</keyword>
<dbReference type="Pfam" id="PF13517">
    <property type="entry name" value="FG-GAP_3"/>
    <property type="match status" value="2"/>
</dbReference>
<feature type="chain" id="PRO_5041275722" evidence="2">
    <location>
        <begin position="34"/>
        <end position="472"/>
    </location>
</feature>
<evidence type="ECO:0000256" key="2">
    <source>
        <dbReference type="SAM" id="SignalP"/>
    </source>
</evidence>
<dbReference type="Gene3D" id="3.90.1720.10">
    <property type="entry name" value="endopeptidase domain like (from Nostoc punctiforme)"/>
    <property type="match status" value="1"/>
</dbReference>
<evidence type="ECO:0000313" key="3">
    <source>
        <dbReference type="EMBL" id="GGK93227.1"/>
    </source>
</evidence>
<dbReference type="AlphaFoldDB" id="A0AA37F7H5"/>
<dbReference type="Gene3D" id="2.130.10.130">
    <property type="entry name" value="Integrin alpha, N-terminal"/>
    <property type="match status" value="1"/>
</dbReference>
<dbReference type="SUPFAM" id="SSF54001">
    <property type="entry name" value="Cysteine proteinases"/>
    <property type="match status" value="1"/>
</dbReference>
<dbReference type="InterPro" id="IPR038765">
    <property type="entry name" value="Papain-like_cys_pep_sf"/>
</dbReference>
<dbReference type="Proteomes" id="UP000627984">
    <property type="component" value="Unassembled WGS sequence"/>
</dbReference>
<dbReference type="InterPro" id="IPR028994">
    <property type="entry name" value="Integrin_alpha_N"/>
</dbReference>
<gene>
    <name evidence="3" type="ORF">GCM10010126_60640</name>
</gene>
<reference evidence="3" key="1">
    <citation type="journal article" date="2014" name="Int. J. Syst. Evol. Microbiol.">
        <title>Complete genome sequence of Corynebacterium casei LMG S-19264T (=DSM 44701T), isolated from a smear-ripened cheese.</title>
        <authorList>
            <consortium name="US DOE Joint Genome Institute (JGI-PGF)"/>
            <person name="Walter F."/>
            <person name="Albersmeier A."/>
            <person name="Kalinowski J."/>
            <person name="Ruckert C."/>
        </authorList>
    </citation>
    <scope>NUCLEOTIDE SEQUENCE</scope>
    <source>
        <strain evidence="3">JCM 3093</strain>
    </source>
</reference>
<organism evidence="3 4">
    <name type="scientific">Planomonospora parontospora</name>
    <dbReference type="NCBI Taxonomy" id="58119"/>
    <lineage>
        <taxon>Bacteria</taxon>
        <taxon>Bacillati</taxon>
        <taxon>Actinomycetota</taxon>
        <taxon>Actinomycetes</taxon>
        <taxon>Streptosporangiales</taxon>
        <taxon>Streptosporangiaceae</taxon>
        <taxon>Planomonospora</taxon>
    </lineage>
</organism>
<dbReference type="EMBL" id="BMQD01000027">
    <property type="protein sequence ID" value="GGK93227.1"/>
    <property type="molecule type" value="Genomic_DNA"/>
</dbReference>
<protein>
    <submittedName>
        <fullName evidence="3">Uncharacterized protein</fullName>
    </submittedName>
</protein>
<evidence type="ECO:0000256" key="1">
    <source>
        <dbReference type="ARBA" id="ARBA00022729"/>
    </source>
</evidence>
<name>A0AA37F7H5_9ACTN</name>
<sequence>MSNHISRNTESPTSRRKPARIAAFGLAAFFALASAPALPAASATAVVGLASGCGQYGADQPMTRNQVLIRAQSWLDVGIPYSQTACHENRYGDYRTDCSGYVSMAWGLSRSYTTRDIHLVSNEIPRSDLRPGDILNRYDDHMAIFVRWSDAARTKPLVREQAGSVGTVERTWPAATAGLYTPRRYHNIREDVAPDRVNQVNDDGYADLVGVDAGGKLFGYNNGSLINPGGQPYSAETWRLQESDWTQSKHIATGDINGDGYSDLVTANNDGSLVIYNNGSLVHPHGEPYLGATWSYKGSWQEARHLAVGDVTGDGFADIVFVGKNGTLSVYVNGQNVNPGGTPFAGATWTLGDWGGVKNLALTDVNRDGYADIVAVDGNGELFGYNNGTLVNDGRVPFASETWRIGGSDWSQVRHFTAGDVNRDGYGDLIAVEADGSLAGYQNGSLVNPGGQPFKDRGWRVEGDWAGLRLLA</sequence>
<dbReference type="SUPFAM" id="SSF69318">
    <property type="entry name" value="Integrin alpha N-terminal domain"/>
    <property type="match status" value="1"/>
</dbReference>
<feature type="signal peptide" evidence="2">
    <location>
        <begin position="1"/>
        <end position="33"/>
    </location>
</feature>
<dbReference type="PROSITE" id="PS51318">
    <property type="entry name" value="TAT"/>
    <property type="match status" value="1"/>
</dbReference>
<dbReference type="PANTHER" id="PTHR46580">
    <property type="entry name" value="SENSOR KINASE-RELATED"/>
    <property type="match status" value="1"/>
</dbReference>
<dbReference type="PANTHER" id="PTHR46580:SF4">
    <property type="entry name" value="ATP_GTP-BINDING PROTEIN"/>
    <property type="match status" value="1"/>
</dbReference>
<evidence type="ECO:0000313" key="4">
    <source>
        <dbReference type="Proteomes" id="UP000627984"/>
    </source>
</evidence>
<reference evidence="3" key="2">
    <citation type="submission" date="2022-09" db="EMBL/GenBank/DDBJ databases">
        <authorList>
            <person name="Sun Q."/>
            <person name="Ohkuma M."/>
        </authorList>
    </citation>
    <scope>NUCLEOTIDE SEQUENCE</scope>
    <source>
        <strain evidence="3">JCM 3093</strain>
    </source>
</reference>
<dbReference type="InterPro" id="IPR006311">
    <property type="entry name" value="TAT_signal"/>
</dbReference>
<dbReference type="RefSeq" id="WP_191897831.1">
    <property type="nucleotide sequence ID" value="NZ_BMQD01000027.1"/>
</dbReference>
<dbReference type="InterPro" id="IPR013517">
    <property type="entry name" value="FG-GAP"/>
</dbReference>
<proteinExistence type="predicted"/>
<accession>A0AA37F7H5</accession>
<comment type="caution">
    <text evidence="3">The sequence shown here is derived from an EMBL/GenBank/DDBJ whole genome shotgun (WGS) entry which is preliminary data.</text>
</comment>